<reference evidence="2 3" key="1">
    <citation type="journal article" date="2019" name="Genome Biol. Evol.">
        <title>Genomic Plasticity Mediated by Transposable Elements in the Plant Pathogenic Fungus Colletotrichum higginsianum.</title>
        <authorList>
            <person name="Tsushima A."/>
            <person name="Gan P."/>
            <person name="Kumakura N."/>
            <person name="Narusaka M."/>
            <person name="Takano Y."/>
            <person name="Narusaka Y."/>
            <person name="Shirasu K."/>
        </authorList>
    </citation>
    <scope>NUCLEOTIDE SEQUENCE [LARGE SCALE GENOMIC DNA]</scope>
    <source>
        <strain evidence="2 3">MAFF305635-RFP</strain>
    </source>
</reference>
<protein>
    <submittedName>
        <fullName evidence="2">Uncharacterized protein</fullName>
    </submittedName>
</protein>
<dbReference type="EMBL" id="MWPZ01000003">
    <property type="protein sequence ID" value="TID01540.1"/>
    <property type="molecule type" value="Genomic_DNA"/>
</dbReference>
<evidence type="ECO:0000256" key="1">
    <source>
        <dbReference type="SAM" id="MobiDB-lite"/>
    </source>
</evidence>
<dbReference type="Proteomes" id="UP000305883">
    <property type="component" value="Unassembled WGS sequence"/>
</dbReference>
<proteinExistence type="predicted"/>
<evidence type="ECO:0000313" key="2">
    <source>
        <dbReference type="EMBL" id="TID01540.1"/>
    </source>
</evidence>
<sequence length="162" mass="17293">MLDHVYEWAGTHAKHPPRCLPGGSSPGQHDPRPGARGKSRHLALWCHQSTDVVTSADRQAQHHDSVHPAVDQRRQASSTTPATTGYYYSRPSTFTTGYNYCPPTSASAIYDVGTGTATSSSVFSSSTATATDYGRAARLQSSTAAAAAASTSHHHSHLYDHD</sequence>
<gene>
    <name evidence="2" type="ORF">CH35J_003468</name>
</gene>
<feature type="region of interest" description="Disordered" evidence="1">
    <location>
        <begin position="10"/>
        <end position="39"/>
    </location>
</feature>
<name>A0A4T0W857_9PEZI</name>
<feature type="compositionally biased region" description="Basic and acidic residues" evidence="1">
    <location>
        <begin position="59"/>
        <end position="74"/>
    </location>
</feature>
<feature type="region of interest" description="Disordered" evidence="1">
    <location>
        <begin position="54"/>
        <end position="85"/>
    </location>
</feature>
<dbReference type="AlphaFoldDB" id="A0A4T0W857"/>
<accession>A0A4T0W857</accession>
<organism evidence="2 3">
    <name type="scientific">Colletotrichum higginsianum</name>
    <dbReference type="NCBI Taxonomy" id="80884"/>
    <lineage>
        <taxon>Eukaryota</taxon>
        <taxon>Fungi</taxon>
        <taxon>Dikarya</taxon>
        <taxon>Ascomycota</taxon>
        <taxon>Pezizomycotina</taxon>
        <taxon>Sordariomycetes</taxon>
        <taxon>Hypocreomycetidae</taxon>
        <taxon>Glomerellales</taxon>
        <taxon>Glomerellaceae</taxon>
        <taxon>Colletotrichum</taxon>
        <taxon>Colletotrichum destructivum species complex</taxon>
    </lineage>
</organism>
<comment type="caution">
    <text evidence="2">The sequence shown here is derived from an EMBL/GenBank/DDBJ whole genome shotgun (WGS) entry which is preliminary data.</text>
</comment>
<evidence type="ECO:0000313" key="3">
    <source>
        <dbReference type="Proteomes" id="UP000305883"/>
    </source>
</evidence>